<evidence type="ECO:0000313" key="3">
    <source>
        <dbReference type="EMBL" id="PHZ17409.1"/>
    </source>
</evidence>
<dbReference type="InterPro" id="IPR049150">
    <property type="entry name" value="EFR3_HEAT-like_rpt"/>
</dbReference>
<dbReference type="AlphaFoldDB" id="A0A2G4T8R2"/>
<reference evidence="3 4" key="1">
    <citation type="journal article" date="2016" name="Proc. Natl. Acad. Sci. U.S.A.">
        <title>Lipid metabolic changes in an early divergent fungus govern the establishment of a mutualistic symbiosis with endobacteria.</title>
        <authorList>
            <person name="Lastovetsky O.A."/>
            <person name="Gaspar M.L."/>
            <person name="Mondo S.J."/>
            <person name="LaButti K.M."/>
            <person name="Sandor L."/>
            <person name="Grigoriev I.V."/>
            <person name="Henry S.A."/>
            <person name="Pawlowska T.E."/>
        </authorList>
    </citation>
    <scope>NUCLEOTIDE SEQUENCE [LARGE SCALE GENOMIC DNA]</scope>
    <source>
        <strain evidence="3 4">ATCC 52813</strain>
    </source>
</reference>
<dbReference type="InterPro" id="IPR016024">
    <property type="entry name" value="ARM-type_fold"/>
</dbReference>
<proteinExistence type="inferred from homology"/>
<evidence type="ECO:0000256" key="2">
    <source>
        <dbReference type="SAM" id="MobiDB-lite"/>
    </source>
</evidence>
<dbReference type="STRING" id="1340429.A0A2G4T8R2"/>
<dbReference type="GeneID" id="35438813"/>
<organism evidence="3 4">
    <name type="scientific">Rhizopus microsporus ATCC 52813</name>
    <dbReference type="NCBI Taxonomy" id="1340429"/>
    <lineage>
        <taxon>Eukaryota</taxon>
        <taxon>Fungi</taxon>
        <taxon>Fungi incertae sedis</taxon>
        <taxon>Mucoromycota</taxon>
        <taxon>Mucoromycotina</taxon>
        <taxon>Mucoromycetes</taxon>
        <taxon>Mucorales</taxon>
        <taxon>Mucorineae</taxon>
        <taxon>Rhizopodaceae</taxon>
        <taxon>Rhizopus</taxon>
    </lineage>
</organism>
<comment type="similarity">
    <text evidence="1">Belongs to the EFR3 family.</text>
</comment>
<dbReference type="SUPFAM" id="SSF48371">
    <property type="entry name" value="ARM repeat"/>
    <property type="match status" value="1"/>
</dbReference>
<dbReference type="PANTHER" id="PTHR47766">
    <property type="entry name" value="PROTEIN EFR3"/>
    <property type="match status" value="1"/>
</dbReference>
<feature type="region of interest" description="Disordered" evidence="2">
    <location>
        <begin position="641"/>
        <end position="663"/>
    </location>
</feature>
<sequence length="732" mass="82502">MATCSPCRSKHVNLIEQCYPGKEGGTTPRSSELSYLTFYANSRPAKLSKVGSYIQKKVNKDIRKGRKENNQVSLRILKALIQSCYGDLNIFSKCLVNVFCKLLDTRDIDLIDLTCETFIVFCNYNDGSTLGIDVNFTQDYEALLKKFSSFCNYSNDDTSFELKMKYIGQRGIQAAVTSQALVSSNYKQQLSILLSPLMDVLTSTVKLSTDSTDGTIDIRESALNNNKLGDSYIQLIATHTLAILFNKLTGHYVRVTLGLLFDYMNRHKKWWPSDLSVSIMTIVVDSTQSQYRQLFLSEILQQLDPEEIMSDKQTALVCIIDAVLNASTPLLGVSVLEVLNSLFTLLVKAARYSSEEDKQRSTIVQKGLVHSIEGLASHTYYDNQLSDMAGYLISKLKPHTTLASVDHLPILEYRRLVLSCLDTIPSLPLDSFNNGMGLLEDKDPKTRLLFCKSLYQKLQTNSSQKSTVFLDRLLQAMYNWIRLSNLNLTDIRFFFAFSCILHPMFGMQATIMLVSLLFKVQGWVQEQDLQKQWVIQSLILAWLGKTAEFYQLEPLVEYLGQFEQLTLGLTEQPSMEIELTEPLPSVEETKPPVWIDRSRVAEIISSDARLREEQDTHGLELEAKLFAEWGSETLMKHSTRLIQGPNDSKPKLSSPWEQAPVSKISNERRGSIKVSTLKEVLVAQTNEDSDSTTQASSSPSEHKPSLNALLTELKLPPNNTATLSLVNPPYKT</sequence>
<evidence type="ECO:0008006" key="5">
    <source>
        <dbReference type="Google" id="ProtNLM"/>
    </source>
</evidence>
<evidence type="ECO:0000313" key="4">
    <source>
        <dbReference type="Proteomes" id="UP000242254"/>
    </source>
</evidence>
<dbReference type="Proteomes" id="UP000242254">
    <property type="component" value="Unassembled WGS sequence"/>
</dbReference>
<dbReference type="Pfam" id="PF21072">
    <property type="entry name" value="EFR3"/>
    <property type="match status" value="1"/>
</dbReference>
<dbReference type="GO" id="GO:0072659">
    <property type="term" value="P:protein localization to plasma membrane"/>
    <property type="evidence" value="ECO:0007669"/>
    <property type="project" value="InterPro"/>
</dbReference>
<dbReference type="InterPro" id="IPR039786">
    <property type="entry name" value="EFR3"/>
</dbReference>
<protein>
    <recommendedName>
        <fullName evidence="5">Plasma membrane localization protein</fullName>
    </recommendedName>
</protein>
<dbReference type="EMBL" id="KZ303842">
    <property type="protein sequence ID" value="PHZ17409.1"/>
    <property type="molecule type" value="Genomic_DNA"/>
</dbReference>
<gene>
    <name evidence="3" type="ORF">RHIMIDRAFT_232840</name>
</gene>
<name>A0A2G4T8R2_RHIZD</name>
<evidence type="ECO:0000256" key="1">
    <source>
        <dbReference type="ARBA" id="ARBA00010216"/>
    </source>
</evidence>
<keyword evidence="4" id="KW-1185">Reference proteome</keyword>
<dbReference type="RefSeq" id="XP_023471117.1">
    <property type="nucleotide sequence ID" value="XM_023607823.1"/>
</dbReference>
<feature type="region of interest" description="Disordered" evidence="2">
    <location>
        <begin position="683"/>
        <end position="708"/>
    </location>
</feature>
<dbReference type="PANTHER" id="PTHR47766:SF1">
    <property type="entry name" value="PROTEIN EFR3"/>
    <property type="match status" value="1"/>
</dbReference>
<accession>A0A2G4T8R2</accession>